<dbReference type="VEuPathDB" id="FungiDB:BO80DRAFT_423287"/>
<dbReference type="AlphaFoldDB" id="A0A395H6K8"/>
<evidence type="ECO:0000313" key="3">
    <source>
        <dbReference type="EMBL" id="RAL02805.1"/>
    </source>
</evidence>
<organism evidence="3 4">
    <name type="scientific">Aspergillus ibericus CBS 121593</name>
    <dbReference type="NCBI Taxonomy" id="1448316"/>
    <lineage>
        <taxon>Eukaryota</taxon>
        <taxon>Fungi</taxon>
        <taxon>Dikarya</taxon>
        <taxon>Ascomycota</taxon>
        <taxon>Pezizomycotina</taxon>
        <taxon>Eurotiomycetes</taxon>
        <taxon>Eurotiomycetidae</taxon>
        <taxon>Eurotiales</taxon>
        <taxon>Aspergillaceae</taxon>
        <taxon>Aspergillus</taxon>
        <taxon>Aspergillus subgen. Circumdati</taxon>
    </lineage>
</organism>
<dbReference type="EMBL" id="KZ824429">
    <property type="protein sequence ID" value="RAL02805.1"/>
    <property type="molecule type" value="Genomic_DNA"/>
</dbReference>
<dbReference type="Proteomes" id="UP000249402">
    <property type="component" value="Unassembled WGS sequence"/>
</dbReference>
<feature type="region of interest" description="Disordered" evidence="1">
    <location>
        <begin position="32"/>
        <end position="52"/>
    </location>
</feature>
<evidence type="ECO:0000256" key="2">
    <source>
        <dbReference type="SAM" id="SignalP"/>
    </source>
</evidence>
<keyword evidence="2" id="KW-0732">Signal</keyword>
<reference evidence="3 4" key="1">
    <citation type="submission" date="2018-02" db="EMBL/GenBank/DDBJ databases">
        <title>The genomes of Aspergillus section Nigri reveals drivers in fungal speciation.</title>
        <authorList>
            <consortium name="DOE Joint Genome Institute"/>
            <person name="Vesth T.C."/>
            <person name="Nybo J."/>
            <person name="Theobald S."/>
            <person name="Brandl J."/>
            <person name="Frisvad J.C."/>
            <person name="Nielsen K.F."/>
            <person name="Lyhne E.K."/>
            <person name="Kogle M.E."/>
            <person name="Kuo A."/>
            <person name="Riley R."/>
            <person name="Clum A."/>
            <person name="Nolan M."/>
            <person name="Lipzen A."/>
            <person name="Salamov A."/>
            <person name="Henrissat B."/>
            <person name="Wiebenga A."/>
            <person name="De vries R.P."/>
            <person name="Grigoriev I.V."/>
            <person name="Mortensen U.H."/>
            <person name="Andersen M.R."/>
            <person name="Baker S.E."/>
        </authorList>
    </citation>
    <scope>NUCLEOTIDE SEQUENCE [LARGE SCALE GENOMIC DNA]</scope>
    <source>
        <strain evidence="3 4">CBS 121593</strain>
    </source>
</reference>
<accession>A0A395H6K8</accession>
<evidence type="ECO:0000256" key="1">
    <source>
        <dbReference type="SAM" id="MobiDB-lite"/>
    </source>
</evidence>
<keyword evidence="4" id="KW-1185">Reference proteome</keyword>
<evidence type="ECO:0000313" key="4">
    <source>
        <dbReference type="Proteomes" id="UP000249402"/>
    </source>
</evidence>
<feature type="chain" id="PRO_5017309159" evidence="2">
    <location>
        <begin position="21"/>
        <end position="286"/>
    </location>
</feature>
<feature type="signal peptide" evidence="2">
    <location>
        <begin position="1"/>
        <end position="20"/>
    </location>
</feature>
<dbReference type="STRING" id="1448316.A0A395H6K8"/>
<protein>
    <submittedName>
        <fullName evidence="3">Uncharacterized protein</fullName>
    </submittedName>
</protein>
<sequence>MRRSTKTTKILLLTPPILLTYTTHRFLSTLEAKYPPTDPTTTTSLGLRTPRNPATQHCPAIDVFEARAVPVQSLLKRYRTLLQAHPQSPPITTETTELENKEKKRETLLKAWILTFLNTPPLLHEASIFNLFKNRTYDPGDTGLITFSPSTTPSQKMLKEIPILNDILTIESFTPSNPLPSLLLSWTLPPEPIHFFETLSRWGYPFRLMSGGRHELSISPIYTHNGEEVVDVRFASAHDYEVIEHEGGVDSQKMIPRWVGRLHRGYARFLLHAAVGDVGEPVKILL</sequence>
<dbReference type="GeneID" id="37223879"/>
<gene>
    <name evidence="3" type="ORF">BO80DRAFT_423287</name>
</gene>
<name>A0A395H6K8_9EURO</name>
<dbReference type="RefSeq" id="XP_025577132.1">
    <property type="nucleotide sequence ID" value="XM_025719014.1"/>
</dbReference>
<dbReference type="OrthoDB" id="4480078at2759"/>
<proteinExistence type="predicted"/>